<dbReference type="GO" id="GO:0015833">
    <property type="term" value="P:peptide transport"/>
    <property type="evidence" value="ECO:0007669"/>
    <property type="project" value="TreeGrafter"/>
</dbReference>
<accession>X0S0G5</accession>
<comment type="caution">
    <text evidence="5">The sequence shown here is derived from an EMBL/GenBank/DDBJ whole genome shotgun (WGS) entry which is preliminary data.</text>
</comment>
<dbReference type="SUPFAM" id="SSF53850">
    <property type="entry name" value="Periplasmic binding protein-like II"/>
    <property type="match status" value="1"/>
</dbReference>
<dbReference type="PANTHER" id="PTHR30290:SF9">
    <property type="entry name" value="OLIGOPEPTIDE-BINDING PROTEIN APPA"/>
    <property type="match status" value="1"/>
</dbReference>
<dbReference type="Gene3D" id="3.90.76.10">
    <property type="entry name" value="Dipeptide-binding Protein, Domain 1"/>
    <property type="match status" value="1"/>
</dbReference>
<evidence type="ECO:0000256" key="2">
    <source>
        <dbReference type="ARBA" id="ARBA00022448"/>
    </source>
</evidence>
<evidence type="ECO:0000259" key="4">
    <source>
        <dbReference type="Pfam" id="PF00496"/>
    </source>
</evidence>
<evidence type="ECO:0000256" key="3">
    <source>
        <dbReference type="ARBA" id="ARBA00022729"/>
    </source>
</evidence>
<reference evidence="5" key="1">
    <citation type="journal article" date="2014" name="Front. Microbiol.">
        <title>High frequency of phylogenetically diverse reductive dehalogenase-homologous genes in deep subseafloor sedimentary metagenomes.</title>
        <authorList>
            <person name="Kawai M."/>
            <person name="Futagami T."/>
            <person name="Toyoda A."/>
            <person name="Takaki Y."/>
            <person name="Nishi S."/>
            <person name="Hori S."/>
            <person name="Arai W."/>
            <person name="Tsubouchi T."/>
            <person name="Morono Y."/>
            <person name="Uchiyama I."/>
            <person name="Ito T."/>
            <person name="Fujiyama A."/>
            <person name="Inagaki F."/>
            <person name="Takami H."/>
        </authorList>
    </citation>
    <scope>NUCLEOTIDE SEQUENCE</scope>
    <source>
        <strain evidence="5">Expedition CK06-06</strain>
    </source>
</reference>
<protein>
    <recommendedName>
        <fullName evidence="4">Solute-binding protein family 5 domain-containing protein</fullName>
    </recommendedName>
</protein>
<feature type="domain" description="Solute-binding protein family 5" evidence="4">
    <location>
        <begin position="3"/>
        <end position="253"/>
    </location>
</feature>
<feature type="non-terminal residue" evidence="5">
    <location>
        <position position="1"/>
    </location>
</feature>
<evidence type="ECO:0000256" key="1">
    <source>
        <dbReference type="ARBA" id="ARBA00005695"/>
    </source>
</evidence>
<sequence length="334" mass="36684">DDYLAENAMGTGPFEFVRWDKGTQVIMKRFDDYYGGSPDIPPVGSAQVETLIFKVIPELSSRIAALQAGEVDIITEVSADLMGQIEGDPNLEIVTCNGTRSYMLGMNCVTGEFADKRVRQAMNYAIDMDQIVAALYSGLGEAIPTILSPNAIGYADLDPYGYDPDKAKELLAQAGYSNGLSVVIDAQDSLKNIAEACAQMLREIGIDASTQVWEWSVLKPELLANKRQMWVTSWGNGSMDPQGIFVPKLGTGERGNYTGYSNTTLNLLFALSKITLDSDERLTCFIEGQKIVYDECPMVWGYVTKEIYGKSTRVQGWNPSPDGKLNMHDVFLSG</sequence>
<organism evidence="5">
    <name type="scientific">marine sediment metagenome</name>
    <dbReference type="NCBI Taxonomy" id="412755"/>
    <lineage>
        <taxon>unclassified sequences</taxon>
        <taxon>metagenomes</taxon>
        <taxon>ecological metagenomes</taxon>
    </lineage>
</organism>
<dbReference type="GO" id="GO:1904680">
    <property type="term" value="F:peptide transmembrane transporter activity"/>
    <property type="evidence" value="ECO:0007669"/>
    <property type="project" value="TreeGrafter"/>
</dbReference>
<proteinExistence type="inferred from homology"/>
<dbReference type="Gene3D" id="3.10.105.10">
    <property type="entry name" value="Dipeptide-binding Protein, Domain 3"/>
    <property type="match status" value="1"/>
</dbReference>
<dbReference type="EMBL" id="BARS01002511">
    <property type="protein sequence ID" value="GAF68756.1"/>
    <property type="molecule type" value="Genomic_DNA"/>
</dbReference>
<dbReference type="InterPro" id="IPR000914">
    <property type="entry name" value="SBP_5_dom"/>
</dbReference>
<comment type="similarity">
    <text evidence="1">Belongs to the bacterial solute-binding protein 5 family.</text>
</comment>
<keyword evidence="2" id="KW-0813">Transport</keyword>
<dbReference type="InterPro" id="IPR039424">
    <property type="entry name" value="SBP_5"/>
</dbReference>
<evidence type="ECO:0000313" key="5">
    <source>
        <dbReference type="EMBL" id="GAF68756.1"/>
    </source>
</evidence>
<dbReference type="PANTHER" id="PTHR30290">
    <property type="entry name" value="PERIPLASMIC BINDING COMPONENT OF ABC TRANSPORTER"/>
    <property type="match status" value="1"/>
</dbReference>
<dbReference type="Pfam" id="PF00496">
    <property type="entry name" value="SBP_bac_5"/>
    <property type="match status" value="1"/>
</dbReference>
<gene>
    <name evidence="5" type="ORF">S01H1_04789</name>
</gene>
<dbReference type="Gene3D" id="3.40.190.10">
    <property type="entry name" value="Periplasmic binding protein-like II"/>
    <property type="match status" value="1"/>
</dbReference>
<dbReference type="AlphaFoldDB" id="X0S0G5"/>
<name>X0S0G5_9ZZZZ</name>
<keyword evidence="3" id="KW-0732">Signal</keyword>